<comment type="similarity">
    <text evidence="1">Belongs to the pseudouridine synthase RluA family.</text>
</comment>
<evidence type="ECO:0000313" key="4">
    <source>
        <dbReference type="Proteomes" id="UP001054820"/>
    </source>
</evidence>
<dbReference type="SUPFAM" id="SSF55120">
    <property type="entry name" value="Pseudouridine synthase"/>
    <property type="match status" value="1"/>
</dbReference>
<dbReference type="RefSeq" id="WP_237261368.1">
    <property type="nucleotide sequence ID" value="NZ_AP024202.1"/>
</dbReference>
<proteinExistence type="inferred from homology"/>
<dbReference type="PANTHER" id="PTHR21600:SF87">
    <property type="entry name" value="RNA PSEUDOURIDYLATE SYNTHASE DOMAIN-CONTAINING PROTEIN 1"/>
    <property type="match status" value="1"/>
</dbReference>
<dbReference type="InterPro" id="IPR050188">
    <property type="entry name" value="RluA_PseudoU_synthase"/>
</dbReference>
<dbReference type="PANTHER" id="PTHR21600">
    <property type="entry name" value="MITOCHONDRIAL RNA PSEUDOURIDINE SYNTHASE"/>
    <property type="match status" value="1"/>
</dbReference>
<evidence type="ECO:0000259" key="2">
    <source>
        <dbReference type="Pfam" id="PF00849"/>
    </source>
</evidence>
<dbReference type="InterPro" id="IPR006145">
    <property type="entry name" value="PsdUridine_synth_RsuA/RluA"/>
</dbReference>
<accession>A0ABM7MEQ2</accession>
<name>A0ABM7MEQ2_9GAMM</name>
<reference evidence="3" key="1">
    <citation type="journal article" date="2022" name="Arch. Microbiol.">
        <title>Thiomicrorhabdus immobilis sp. nov., a mesophilic sulfur-oxidizing bacterium isolated from sediment of a brackish lake in northern Japan.</title>
        <authorList>
            <person name="Kojima H."/>
            <person name="Mochizuki J."/>
            <person name="Kanda M."/>
            <person name="Watanabe T."/>
            <person name="Fukui M."/>
        </authorList>
    </citation>
    <scope>NUCLEOTIDE SEQUENCE</scope>
    <source>
        <strain evidence="3">Am19</strain>
    </source>
</reference>
<dbReference type="Proteomes" id="UP001054820">
    <property type="component" value="Chromosome"/>
</dbReference>
<dbReference type="InterPro" id="IPR020103">
    <property type="entry name" value="PsdUridine_synth_cat_dom_sf"/>
</dbReference>
<keyword evidence="4" id="KW-1185">Reference proteome</keyword>
<dbReference type="CDD" id="cd02869">
    <property type="entry name" value="PseudoU_synth_RluA_like"/>
    <property type="match status" value="1"/>
</dbReference>
<evidence type="ECO:0000256" key="1">
    <source>
        <dbReference type="ARBA" id="ARBA00010876"/>
    </source>
</evidence>
<gene>
    <name evidence="3" type="ORF">THMIRHAM_16790</name>
</gene>
<dbReference type="Pfam" id="PF00849">
    <property type="entry name" value="PseudoU_synth_2"/>
    <property type="match status" value="1"/>
</dbReference>
<sequence length="298" mass="34283">MTNQPDHACQHFKITSPGEINALDLLASHSGLSKQLLKDYAQKGAVWIERTLSSQKSKPERLRRLKKEVPAGQVLDFYYNPLLLEQQPQAPTLIADFESYSVWIKPRGMLSQGSKWADHTALYRWIEMHYQPNNQLRQAWIVHRLDRATHGLMLIAHSKKMANSLSRAFENNQVHKVYQAMVWGHYPADPQTIRHPIDDKPAVSHVSRLNYDAKQNISHLQIAIETGRKHQIRSHLSASGYPIVGDRLYGELEKDHQLCPMPDLQLTAYQLCLQCPIDDKQKCFTLQDNQLDLIVLNE</sequence>
<dbReference type="EMBL" id="AP024202">
    <property type="protein sequence ID" value="BCN93894.1"/>
    <property type="molecule type" value="Genomic_DNA"/>
</dbReference>
<dbReference type="Gene3D" id="3.30.2350.10">
    <property type="entry name" value="Pseudouridine synthase"/>
    <property type="match status" value="1"/>
</dbReference>
<protein>
    <recommendedName>
        <fullName evidence="2">Pseudouridine synthase RsuA/RluA-like domain-containing protein</fullName>
    </recommendedName>
</protein>
<organism evidence="3 4">
    <name type="scientific">Thiomicrorhabdus immobilis</name>
    <dbReference type="NCBI Taxonomy" id="2791037"/>
    <lineage>
        <taxon>Bacteria</taxon>
        <taxon>Pseudomonadati</taxon>
        <taxon>Pseudomonadota</taxon>
        <taxon>Gammaproteobacteria</taxon>
        <taxon>Thiotrichales</taxon>
        <taxon>Piscirickettsiaceae</taxon>
        <taxon>Thiomicrorhabdus</taxon>
    </lineage>
</organism>
<feature type="domain" description="Pseudouridine synthase RsuA/RluA-like" evidence="2">
    <location>
        <begin position="100"/>
        <end position="238"/>
    </location>
</feature>
<evidence type="ECO:0000313" key="3">
    <source>
        <dbReference type="EMBL" id="BCN93894.1"/>
    </source>
</evidence>